<evidence type="ECO:0000259" key="4">
    <source>
        <dbReference type="PROSITE" id="PS51352"/>
    </source>
</evidence>
<evidence type="ECO:0000313" key="5">
    <source>
        <dbReference type="EMBL" id="BCO26705.1"/>
    </source>
</evidence>
<keyword evidence="2" id="KW-0201">Cytochrome c-type biogenesis</keyword>
<dbReference type="Gene3D" id="3.40.30.10">
    <property type="entry name" value="Glutaredoxin"/>
    <property type="match status" value="1"/>
</dbReference>
<evidence type="ECO:0000256" key="2">
    <source>
        <dbReference type="ARBA" id="ARBA00022748"/>
    </source>
</evidence>
<dbReference type="EMBL" id="AP024238">
    <property type="protein sequence ID" value="BCO26705.1"/>
    <property type="molecule type" value="Genomic_DNA"/>
</dbReference>
<evidence type="ECO:0000256" key="3">
    <source>
        <dbReference type="ARBA" id="ARBA00023284"/>
    </source>
</evidence>
<keyword evidence="3" id="KW-0676">Redox-active center</keyword>
<name>A0ABM7MKJ6_9BURK</name>
<dbReference type="PROSITE" id="PS51352">
    <property type="entry name" value="THIOREDOXIN_2"/>
    <property type="match status" value="1"/>
</dbReference>
<dbReference type="InterPro" id="IPR013740">
    <property type="entry name" value="Redoxin"/>
</dbReference>
<comment type="subcellular location">
    <subcellularLocation>
        <location evidence="1">Cell envelope</location>
    </subcellularLocation>
</comment>
<reference evidence="5 6" key="1">
    <citation type="journal article" date="2021" name="Microbiol. Spectr.">
        <title>A Single Bacterium Capable of Oxidation and Reduction of Iron at Circumneutral pH.</title>
        <authorList>
            <person name="Kato S."/>
            <person name="Ohkuma M."/>
        </authorList>
    </citation>
    <scope>NUCLEOTIDE SEQUENCE [LARGE SCALE GENOMIC DNA]</scope>
    <source>
        <strain evidence="5 6">MIZ03</strain>
    </source>
</reference>
<dbReference type="PROSITE" id="PS00194">
    <property type="entry name" value="THIOREDOXIN_1"/>
    <property type="match status" value="1"/>
</dbReference>
<feature type="domain" description="Thioredoxin" evidence="4">
    <location>
        <begin position="80"/>
        <end position="224"/>
    </location>
</feature>
<dbReference type="SUPFAM" id="SSF52833">
    <property type="entry name" value="Thioredoxin-like"/>
    <property type="match status" value="1"/>
</dbReference>
<proteinExistence type="predicted"/>
<dbReference type="PANTHER" id="PTHR42852:SF17">
    <property type="entry name" value="THIOREDOXIN-LIKE PROTEIN HI_1115"/>
    <property type="match status" value="1"/>
</dbReference>
<sequence>MTLPPQASTVDAKTDLAGFSWPMVLLRYWAWLDRVPLILQARVMTCFLRMVYKTRAWGLVLAMLAASPCVWAQGYEVMPWTARKSVPELEGVDLQGQVWHLADLRGKVVLINFWASWCEPCRAEMPSLQSLAQFYGPEKLLVLAVNFKESAAIAQRYVQRTDFALPVLLDPAGAIAHAWGVKVFPTTVLVAANGQVRHLVRGELDWTGLQAAKLVEPLLDKKSQLSR</sequence>
<dbReference type="InterPro" id="IPR050553">
    <property type="entry name" value="Thioredoxin_ResA/DsbE_sf"/>
</dbReference>
<dbReference type="InterPro" id="IPR013766">
    <property type="entry name" value="Thioredoxin_domain"/>
</dbReference>
<dbReference type="RefSeq" id="WP_223910578.1">
    <property type="nucleotide sequence ID" value="NZ_AP024238.1"/>
</dbReference>
<dbReference type="PANTHER" id="PTHR42852">
    <property type="entry name" value="THIOL:DISULFIDE INTERCHANGE PROTEIN DSBE"/>
    <property type="match status" value="1"/>
</dbReference>
<evidence type="ECO:0000313" key="6">
    <source>
        <dbReference type="Proteomes" id="UP000824366"/>
    </source>
</evidence>
<protein>
    <submittedName>
        <fullName evidence="5">Thiol-disulfide oxidoreductase ResA</fullName>
    </submittedName>
</protein>
<dbReference type="CDD" id="cd02966">
    <property type="entry name" value="TlpA_like_family"/>
    <property type="match status" value="1"/>
</dbReference>
<gene>
    <name evidence="5" type="ORF">MIZ03_1588</name>
</gene>
<dbReference type="Proteomes" id="UP000824366">
    <property type="component" value="Chromosome"/>
</dbReference>
<accession>A0ABM7MKJ6</accession>
<dbReference type="InterPro" id="IPR036249">
    <property type="entry name" value="Thioredoxin-like_sf"/>
</dbReference>
<dbReference type="InterPro" id="IPR017937">
    <property type="entry name" value="Thioredoxin_CS"/>
</dbReference>
<dbReference type="Pfam" id="PF08534">
    <property type="entry name" value="Redoxin"/>
    <property type="match status" value="1"/>
</dbReference>
<organism evidence="5 6">
    <name type="scientific">Rhodoferax lithotrophicus</name>
    <dbReference type="NCBI Taxonomy" id="2798804"/>
    <lineage>
        <taxon>Bacteria</taxon>
        <taxon>Pseudomonadati</taxon>
        <taxon>Pseudomonadota</taxon>
        <taxon>Betaproteobacteria</taxon>
        <taxon>Burkholderiales</taxon>
        <taxon>Comamonadaceae</taxon>
        <taxon>Rhodoferax</taxon>
    </lineage>
</organism>
<evidence type="ECO:0000256" key="1">
    <source>
        <dbReference type="ARBA" id="ARBA00004196"/>
    </source>
</evidence>
<keyword evidence="6" id="KW-1185">Reference proteome</keyword>